<keyword evidence="1 2" id="KW-0539">Nucleus</keyword>
<dbReference type="AlphaFoldDB" id="A0A834IQZ0"/>
<comment type="caution">
    <text evidence="5">The sequence shown here is derived from an EMBL/GenBank/DDBJ whole genome shotgun (WGS) entry which is preliminary data.</text>
</comment>
<dbReference type="GO" id="GO:0005634">
    <property type="term" value="C:nucleus"/>
    <property type="evidence" value="ECO:0007669"/>
    <property type="project" value="UniProtKB-SubCell"/>
</dbReference>
<evidence type="ECO:0000256" key="2">
    <source>
        <dbReference type="PROSITE-ProRule" id="PRU00376"/>
    </source>
</evidence>
<protein>
    <recommendedName>
        <fullName evidence="4">YEATS domain-containing protein</fullName>
    </recommendedName>
</protein>
<keyword evidence="3" id="KW-0175">Coiled coil</keyword>
<evidence type="ECO:0000256" key="3">
    <source>
        <dbReference type="SAM" id="Coils"/>
    </source>
</evidence>
<evidence type="ECO:0000313" key="6">
    <source>
        <dbReference type="Proteomes" id="UP000625711"/>
    </source>
</evidence>
<organism evidence="5 6">
    <name type="scientific">Rhynchophorus ferrugineus</name>
    <name type="common">Red palm weevil</name>
    <name type="synonym">Curculio ferrugineus</name>
    <dbReference type="NCBI Taxonomy" id="354439"/>
    <lineage>
        <taxon>Eukaryota</taxon>
        <taxon>Metazoa</taxon>
        <taxon>Ecdysozoa</taxon>
        <taxon>Arthropoda</taxon>
        <taxon>Hexapoda</taxon>
        <taxon>Insecta</taxon>
        <taxon>Pterygota</taxon>
        <taxon>Neoptera</taxon>
        <taxon>Endopterygota</taxon>
        <taxon>Coleoptera</taxon>
        <taxon>Polyphaga</taxon>
        <taxon>Cucujiformia</taxon>
        <taxon>Curculionidae</taxon>
        <taxon>Dryophthorinae</taxon>
        <taxon>Rhynchophorus</taxon>
    </lineage>
</organism>
<dbReference type="InterPro" id="IPR038704">
    <property type="entry name" value="YEAST_sf"/>
</dbReference>
<evidence type="ECO:0000256" key="1">
    <source>
        <dbReference type="ARBA" id="ARBA00023242"/>
    </source>
</evidence>
<reference evidence="5" key="1">
    <citation type="submission" date="2020-08" db="EMBL/GenBank/DDBJ databases">
        <title>Genome sequencing and assembly of the red palm weevil Rhynchophorus ferrugineus.</title>
        <authorList>
            <person name="Dias G.B."/>
            <person name="Bergman C.M."/>
            <person name="Manee M."/>
        </authorList>
    </citation>
    <scope>NUCLEOTIDE SEQUENCE</scope>
    <source>
        <strain evidence="5">AA-2017</strain>
        <tissue evidence="5">Whole larva</tissue>
    </source>
</reference>
<comment type="subcellular location">
    <subcellularLocation>
        <location evidence="2">Nucleus</location>
    </subcellularLocation>
</comment>
<proteinExistence type="predicted"/>
<name>A0A834IQZ0_RHYFE</name>
<gene>
    <name evidence="5" type="ORF">GWI33_002636</name>
</gene>
<dbReference type="OrthoDB" id="1741717at2759"/>
<dbReference type="InterPro" id="IPR055129">
    <property type="entry name" value="YEATS_dom"/>
</dbReference>
<dbReference type="CDD" id="cd16907">
    <property type="entry name" value="YEATS_YEATS2_like"/>
    <property type="match status" value="1"/>
</dbReference>
<dbReference type="EMBL" id="JAACXV010000173">
    <property type="protein sequence ID" value="KAF7282460.1"/>
    <property type="molecule type" value="Genomic_DNA"/>
</dbReference>
<dbReference type="InterPro" id="IPR005033">
    <property type="entry name" value="YEATS"/>
</dbReference>
<dbReference type="Gene3D" id="2.60.40.1970">
    <property type="entry name" value="YEATS domain"/>
    <property type="match status" value="1"/>
</dbReference>
<sequence length="757" mass="87336">MSQNENINTSIEIDPDYKSNNDAIRNIELKEEEDKQLTEEKIKNILQQQFDKELQERQKQLEEIEEKIFKAQKLLHIVRYVLISSYYNDKAQEQEKEGFNSLDYTNIVTDQNRIHPAVKKLLGNNVNNFKFLSSRAKRRIPNKSDQTLAEQPVTKKLKTEKDVPVKIECTEESVEGQSSINQEIVTQRNKVQHKVVIGNISYFKKSLEQDNLTHKWMVFVKIFRGTKTGEEVSNVIISKVVFYLHPSYKPHDVVEVSQPPYHLSRRGWGEFPLKVQIFFKSTRNKPVEIIHNLKLDKTFTERQTLGNETEETIFLYDEILPETKSSSITCTVTAYTDSVKQGQSTSSEHDYCYENVNDKNSDVKDHAYSLPYSMEGQKSPIKKQKSPIKQPYNEMIYGLGMNYLDPNKSRSRRSRAKVNNASDKGPKNVCKVLKTVTGQSIKFLPESFSQILLNNGNILSIKFLKQQVPNQGHLAKQSEQSESLIKDVIRQQKYLLKLPSHSFKCMGEVLPYLFKRLPLWTSEATNDSYKSSYPFSACSKQEYESWNIGKKLAAEWSRAKTIKRILANQSYSKNWTTKAILMYGRSHLYTLNTISYTLFRSESLEKQLILNCFKSNVLNGHSNYISRNNEENINVTSPVKEPHEIQRHGVDASDKTVAQECIYIKEVALDVGVLLKPEEIVKGVTFNASERVILEAVKCFAENLIRRSRNFLICSGNYSENNGVITTEEIKKALAERKEFSLINKFKESKLSMDFFS</sequence>
<accession>A0A834IQZ0</accession>
<dbReference type="GO" id="GO:0006355">
    <property type="term" value="P:regulation of DNA-templated transcription"/>
    <property type="evidence" value="ECO:0007669"/>
    <property type="project" value="InterPro"/>
</dbReference>
<dbReference type="Pfam" id="PF22951">
    <property type="entry name" value="3HBD"/>
    <property type="match status" value="1"/>
</dbReference>
<dbReference type="Pfam" id="PF03366">
    <property type="entry name" value="YEATS"/>
    <property type="match status" value="1"/>
</dbReference>
<evidence type="ECO:0000259" key="4">
    <source>
        <dbReference type="PROSITE" id="PS51037"/>
    </source>
</evidence>
<feature type="coiled-coil region" evidence="3">
    <location>
        <begin position="20"/>
        <end position="74"/>
    </location>
</feature>
<evidence type="ECO:0000313" key="5">
    <source>
        <dbReference type="EMBL" id="KAF7282460.1"/>
    </source>
</evidence>
<dbReference type="PANTHER" id="PTHR23195">
    <property type="entry name" value="YEATS DOMAIN"/>
    <property type="match status" value="1"/>
</dbReference>
<keyword evidence="6" id="KW-1185">Reference proteome</keyword>
<feature type="domain" description="YEATS" evidence="4">
    <location>
        <begin position="185"/>
        <end position="335"/>
    </location>
</feature>
<dbReference type="InterPro" id="IPR055127">
    <property type="entry name" value="YEATS2_3HBD"/>
</dbReference>
<dbReference type="PROSITE" id="PS51037">
    <property type="entry name" value="YEATS"/>
    <property type="match status" value="1"/>
</dbReference>
<dbReference type="Proteomes" id="UP000625711">
    <property type="component" value="Unassembled WGS sequence"/>
</dbReference>